<organism evidence="3 4">
    <name type="scientific">Huso huso</name>
    <name type="common">Beluga</name>
    <name type="synonym">Acipenser huso</name>
    <dbReference type="NCBI Taxonomy" id="61971"/>
    <lineage>
        <taxon>Eukaryota</taxon>
        <taxon>Metazoa</taxon>
        <taxon>Chordata</taxon>
        <taxon>Craniata</taxon>
        <taxon>Vertebrata</taxon>
        <taxon>Euteleostomi</taxon>
        <taxon>Actinopterygii</taxon>
        <taxon>Chondrostei</taxon>
        <taxon>Acipenseriformes</taxon>
        <taxon>Acipenseridae</taxon>
        <taxon>Huso</taxon>
    </lineage>
</organism>
<dbReference type="InterPro" id="IPR043129">
    <property type="entry name" value="ATPase_NBD"/>
</dbReference>
<reference evidence="3 4" key="1">
    <citation type="submission" date="2021-05" db="EMBL/GenBank/DDBJ databases">
        <authorList>
            <person name="Zahm M."/>
            <person name="Klopp C."/>
            <person name="Cabau C."/>
            <person name="Kuhl H."/>
            <person name="Suciu R."/>
            <person name="Ciorpac M."/>
            <person name="Holostenco D."/>
            <person name="Gessner J."/>
            <person name="Wuertz S."/>
            <person name="Hohne C."/>
            <person name="Stock M."/>
            <person name="Gislard M."/>
            <person name="Lluch J."/>
            <person name="Milhes M."/>
            <person name="Lampietro C."/>
            <person name="Lopez Roques C."/>
            <person name="Donnadieu C."/>
            <person name="Du K."/>
            <person name="Schartl M."/>
            <person name="Guiguen Y."/>
        </authorList>
    </citation>
    <scope>NUCLEOTIDE SEQUENCE [LARGE SCALE GENOMIC DNA]</scope>
    <source>
        <strain evidence="3">Hh-F2</strain>
        <tissue evidence="3">Blood</tissue>
    </source>
</reference>
<dbReference type="CDD" id="cd13397">
    <property type="entry name" value="ASKHA_NBD_actin_Arp-T1-3"/>
    <property type="match status" value="1"/>
</dbReference>
<comment type="caution">
    <text evidence="3">The sequence shown here is derived from an EMBL/GenBank/DDBJ whole genome shotgun (WGS) entry which is preliminary data.</text>
</comment>
<feature type="compositionally biased region" description="Basic and acidic residues" evidence="2">
    <location>
        <begin position="1183"/>
        <end position="1192"/>
    </location>
</feature>
<feature type="compositionally biased region" description="Basic residues" evidence="2">
    <location>
        <begin position="1412"/>
        <end position="1425"/>
    </location>
</feature>
<dbReference type="PANTHER" id="PTHR11937">
    <property type="entry name" value="ACTIN"/>
    <property type="match status" value="1"/>
</dbReference>
<dbReference type="Gene3D" id="3.30.420.40">
    <property type="match status" value="2"/>
</dbReference>
<dbReference type="EMBL" id="JAHFZB010000006">
    <property type="protein sequence ID" value="KAK6488418.1"/>
    <property type="molecule type" value="Genomic_DNA"/>
</dbReference>
<accession>A0ABR0ZUD5</accession>
<dbReference type="PROSITE" id="PS01132">
    <property type="entry name" value="ACTINS_ACT_LIKE"/>
    <property type="match status" value="1"/>
</dbReference>
<sequence length="1950" mass="217673">MNAKATGFHASFPDLPKDRVLCSGAVTFPGGFDQHGCPLLMFPVLEHNKLNSDLKKEDVVRFISYFLYLHNKHQGGECPISVVLDLRQATLNTTRFITETLLLAQESGKTINTVYAVQPKRKDVKNLLLKSIARSPSKSHTASPIKCILLSDVSGLFNYIDRSQLTADLGGYLVYSHRNWVLFIKEIDAFVREFFAVVDRLPSCIAHLQSLSRQPLPNAIEELKLFCSNNEARYSALRRGLGLDELLGRCDRIVEKLRCPEAHLSYRAMAGTSLFAHTAFEMLENHNRITAAVDKVELLWQQALSRAQLPLKNLQHRQEALQIIERINTKGIEKLQSYRIEIAEDAGKAEILQSEYEATIYKPGMELIHHAEDVLLGLSELRGVMERDGREGAEEDCTEELYRVKEDFRTAIELPHQTLRAVCDFYCFLNQAESWYNSVLHQNFFQDLLWRGSIGSVQRTQHPREAAVCVSPAWKQQVHGFLRKNPSPKMDELIQLAHLANVIPDARLKRLGKQLSHRCLIITKLLTSCGSVSLNELHRAFQWQEEFLSSAEFDGIQQEPCKPMQPDGIGAPEKQSVEGCILSNGCNNNGSNGSKLGLASKINLLTDHRGEGLPPTWESPSHTLSNRILKGTIPCSLAATGKPPSLSSFDSGIDGAGSCHLDHRIVKEAWEMPNRPPVAQEIPTPAPQKPRIHEDLKFRSKRCGSSARIQIIPKIISGCLNFEVMVKRSASLPKNPWLSLPLDDLENSYTVTITPTRPSAKCGLQSDLLRSPNALLETTRPLGSCRDSCDGRDRSGETQASEQDAVRGLAFTESGIQTEDKSHFQQVQRILENSSELSPIRNVMSSTLNDTRDKPSQSSWIAHTLLWDSYDLHASRKHHEGTRESMGSYSAEMESLFNDWDLKEQEDLCVVEKLLVQAADILEEEESVLKQEEVLDLLVKTDSNKHFEMWSIESDHNTDQMHVVPMSSSELVEAGVLGFEDDAGTSGSDQESGYCPTNSATARDVHSATTIDFNKTAAASLNGSRAFSSSCSSSRLLQELKELHVIEEQILEENLKIHELQRFEEADRAAPEEQAVGSLLNPSKERELFLRELEKERTEVEKMEKSLARERAERNTKIRNQLHSGSRKAACSNPHQSSDPAAQSRAKTRLSVTSALTNRKAAVNADKGTPLSMGHTTNWPKENCSKSDKADSGEGISRDSLATMTSIRNDGCPRTPERNVSFCLDEQSQTNGQLEGCSSIHTVATGGLQCVLQSLDPFSRSCVPEESGGTTHSTPELLLTQPALDIPSEDTQKTVDQVLESCELSATESESMPYLTVERNEIPVPAARRRRGCRKEEPPEPVGDPFDSGKTPAAVVAPIPKPRKASLPSNTDPKNQEERQAPKCDQVTMTASDPVSLKGCTFEPVILEIQKPKHPPKPKERRRKNAVQQQKAGEGDLTLGCILSEKQPSCEADAFVTEIHRDALTTQSEVANNERNSESCSTPALKSDHHIELQARQADCRTCKDSEITKRSTSVEPEREGFRWDCVDAVKGFGERSHHDPVIAMHVSGSVGMRAAQCPPVHDSLRSESLIEVSDYRTPIVLDTGSSLMKAGFADQDLPTTIFPTVIGWPKYKEVMNGRFEREAYIGHDAQHMRGVLSLKYPMQHGIIQNWDEIEKIWHHTFHHQLCVDPEEHPVLLTEAVLNPQENRRRMVEIMFETFHVPLTYVALQAVLALLSTGRSTGVVFDSGDGLGHSVPVYEGYGLPHAIQRFNLAGQDITQQLKKLLQERGFSFRTSAELEIVREVKEKCCYVAQDYEAELRGSRGPETHTEMYYTLPDGQVINMGNERFRAPEILFKPELVGRDHYGMHESVFRSILRCDMDLRRTFMGNIILSGGNTMLSGLPLRLQDEIRSMVAVDLSDSVRVASPKDRDFSVWRGGAVLASLPSFSAAWISQGEYEEFGPNIVFRKCF</sequence>
<evidence type="ECO:0000313" key="3">
    <source>
        <dbReference type="EMBL" id="KAK6488418.1"/>
    </source>
</evidence>
<feature type="region of interest" description="Disordered" evidence="2">
    <location>
        <begin position="786"/>
        <end position="806"/>
    </location>
</feature>
<protein>
    <submittedName>
        <fullName evidence="3">Uncharacterized protein</fullName>
    </submittedName>
</protein>
<dbReference type="PRINTS" id="PR00190">
    <property type="entry name" value="ACTIN"/>
</dbReference>
<feature type="compositionally biased region" description="Basic and acidic residues" evidence="2">
    <location>
        <begin position="787"/>
        <end position="796"/>
    </location>
</feature>
<evidence type="ECO:0000256" key="1">
    <source>
        <dbReference type="RuleBase" id="RU000487"/>
    </source>
</evidence>
<keyword evidence="4" id="KW-1185">Reference proteome</keyword>
<dbReference type="InterPro" id="IPR020902">
    <property type="entry name" value="Actin/actin-like_CS"/>
</dbReference>
<evidence type="ECO:0000313" key="4">
    <source>
        <dbReference type="Proteomes" id="UP001369086"/>
    </source>
</evidence>
<feature type="region of interest" description="Disordered" evidence="2">
    <location>
        <begin position="1407"/>
        <end position="1433"/>
    </location>
</feature>
<dbReference type="Gene3D" id="3.90.640.10">
    <property type="entry name" value="Actin, Chain A, domain 4"/>
    <property type="match status" value="1"/>
</dbReference>
<feature type="region of interest" description="Disordered" evidence="2">
    <location>
        <begin position="1319"/>
        <end position="1390"/>
    </location>
</feature>
<dbReference type="InterPro" id="IPR004000">
    <property type="entry name" value="Actin"/>
</dbReference>
<name>A0ABR0ZUD5_HUSHU</name>
<dbReference type="Proteomes" id="UP001369086">
    <property type="component" value="Unassembled WGS sequence"/>
</dbReference>
<feature type="region of interest" description="Disordered" evidence="2">
    <location>
        <begin position="1100"/>
        <end position="1200"/>
    </location>
</feature>
<gene>
    <name evidence="3" type="ORF">HHUSO_G7251</name>
</gene>
<comment type="similarity">
    <text evidence="1">Belongs to the actin family.</text>
</comment>
<dbReference type="Pfam" id="PF00022">
    <property type="entry name" value="Actin"/>
    <property type="match status" value="1"/>
</dbReference>
<feature type="compositionally biased region" description="Basic and acidic residues" evidence="2">
    <location>
        <begin position="1100"/>
        <end position="1116"/>
    </location>
</feature>
<dbReference type="SMART" id="SM00268">
    <property type="entry name" value="ACTIN"/>
    <property type="match status" value="1"/>
</dbReference>
<dbReference type="SUPFAM" id="SSF53067">
    <property type="entry name" value="Actin-like ATPase domain"/>
    <property type="match status" value="2"/>
</dbReference>
<evidence type="ECO:0000256" key="2">
    <source>
        <dbReference type="SAM" id="MobiDB-lite"/>
    </source>
</evidence>
<proteinExistence type="inferred from homology"/>